<protein>
    <submittedName>
        <fullName evidence="1">Uncharacterized protein</fullName>
    </submittedName>
</protein>
<proteinExistence type="predicted"/>
<gene>
    <name evidence="1" type="ORF">NT05LM_1457</name>
</gene>
<evidence type="ECO:0000313" key="1">
    <source>
        <dbReference type="EMBL" id="EFR87967.1"/>
    </source>
</evidence>
<accession>A0ABP2K127</accession>
<organism evidence="1 2">
    <name type="scientific">Listeria marthii FSL S4-120</name>
    <dbReference type="NCBI Taxonomy" id="702457"/>
    <lineage>
        <taxon>Bacteria</taxon>
        <taxon>Bacillati</taxon>
        <taxon>Bacillota</taxon>
        <taxon>Bacilli</taxon>
        <taxon>Bacillales</taxon>
        <taxon>Listeriaceae</taxon>
        <taxon>Listeria</taxon>
    </lineage>
</organism>
<reference evidence="1 2" key="1">
    <citation type="journal article" date="2010" name="Microbiol. Resour. Announc.">
        <title>Comparative genomics of the bacterial genus Listeria: Genome evolution is characterized by limited gene acquisition and limited gene loss.</title>
        <authorList>
            <person name="den Bakker H.C."/>
            <person name="Cummings C.A."/>
            <person name="Ferreira V."/>
            <person name="Vatta P."/>
            <person name="Orsi R.H."/>
            <person name="Degoricija L."/>
            <person name="Barker M."/>
            <person name="Petrauskene O."/>
            <person name="Furtado M.R."/>
            <person name="Wiedmann M."/>
        </authorList>
    </citation>
    <scope>NUCLEOTIDE SEQUENCE [LARGE SCALE GENOMIC DNA]</scope>
    <source>
        <strain evidence="1 2">FSL S4-120</strain>
    </source>
</reference>
<evidence type="ECO:0000313" key="2">
    <source>
        <dbReference type="Proteomes" id="UP000003412"/>
    </source>
</evidence>
<dbReference type="Proteomes" id="UP000003412">
    <property type="component" value="Chromosome"/>
</dbReference>
<keyword evidence="2" id="KW-1185">Reference proteome</keyword>
<dbReference type="EMBL" id="ADXF01000568">
    <property type="protein sequence ID" value="EFR87967.1"/>
    <property type="molecule type" value="Genomic_DNA"/>
</dbReference>
<comment type="caution">
    <text evidence="1">The sequence shown here is derived from an EMBL/GenBank/DDBJ whole genome shotgun (WGS) entry which is preliminary data.</text>
</comment>
<name>A0ABP2K127_9LIST</name>
<sequence>MLRDANLLYIKNKDENYLKKIKELLAGTRCIASSFFTWILIPEESTCI</sequence>